<keyword evidence="7" id="KW-0004">4Fe-4S</keyword>
<dbReference type="SMART" id="SM00525">
    <property type="entry name" value="FES"/>
    <property type="match status" value="1"/>
</dbReference>
<dbReference type="GO" id="GO:0034039">
    <property type="term" value="F:8-oxo-7,8-dihydroguanine DNA N-glycosylase activity"/>
    <property type="evidence" value="ECO:0007669"/>
    <property type="project" value="TreeGrafter"/>
</dbReference>
<keyword evidence="14" id="KW-0326">Glycosidase</keyword>
<keyword evidence="13" id="KW-0234">DNA repair</keyword>
<dbReference type="GO" id="GO:0035485">
    <property type="term" value="F:adenine/guanine mispair binding"/>
    <property type="evidence" value="ECO:0007669"/>
    <property type="project" value="TreeGrafter"/>
</dbReference>
<dbReference type="InterPro" id="IPR029119">
    <property type="entry name" value="MutY_C"/>
</dbReference>
<dbReference type="InterPro" id="IPR023170">
    <property type="entry name" value="HhH_base_excis_C"/>
</dbReference>
<keyword evidence="10" id="KW-0378">Hydrolase</keyword>
<dbReference type="InterPro" id="IPR003651">
    <property type="entry name" value="Endonuclease3_FeS-loop_motif"/>
</dbReference>
<dbReference type="Gene3D" id="1.10.340.30">
    <property type="entry name" value="Hypothetical protein, domain 2"/>
    <property type="match status" value="1"/>
</dbReference>
<dbReference type="EC" id="3.2.2.31" evidence="5"/>
<dbReference type="AlphaFoldDB" id="A0A538T8D8"/>
<dbReference type="Gene3D" id="1.10.1670.10">
    <property type="entry name" value="Helix-hairpin-Helix base-excision DNA repair enzymes (C-terminal)"/>
    <property type="match status" value="1"/>
</dbReference>
<dbReference type="SMART" id="SM00478">
    <property type="entry name" value="ENDO3c"/>
    <property type="match status" value="1"/>
</dbReference>
<dbReference type="GO" id="GO:0006284">
    <property type="term" value="P:base-excision repair"/>
    <property type="evidence" value="ECO:0007669"/>
    <property type="project" value="InterPro"/>
</dbReference>
<gene>
    <name evidence="17" type="primary">mutY</name>
    <name evidence="17" type="ORF">E6K72_01230</name>
</gene>
<dbReference type="Pfam" id="PF00730">
    <property type="entry name" value="HhH-GPD"/>
    <property type="match status" value="1"/>
</dbReference>
<name>A0A538T8D8_UNCEI</name>
<dbReference type="GO" id="GO:0000701">
    <property type="term" value="F:purine-specific mismatch base pair DNA N-glycosylase activity"/>
    <property type="evidence" value="ECO:0007669"/>
    <property type="project" value="UniProtKB-EC"/>
</dbReference>
<dbReference type="EMBL" id="VBOS01000033">
    <property type="protein sequence ID" value="TMQ59896.1"/>
    <property type="molecule type" value="Genomic_DNA"/>
</dbReference>
<keyword evidence="12" id="KW-0411">Iron-sulfur</keyword>
<protein>
    <recommendedName>
        <fullName evidence="6">Adenine DNA glycosylase</fullName>
        <ecNumber evidence="5">3.2.2.31</ecNumber>
    </recommendedName>
</protein>
<dbReference type="SUPFAM" id="SSF55811">
    <property type="entry name" value="Nudix"/>
    <property type="match status" value="1"/>
</dbReference>
<keyword evidence="8" id="KW-0479">Metal-binding</keyword>
<dbReference type="Pfam" id="PF14815">
    <property type="entry name" value="NUDIX_4"/>
    <property type="match status" value="1"/>
</dbReference>
<evidence type="ECO:0000256" key="8">
    <source>
        <dbReference type="ARBA" id="ARBA00022723"/>
    </source>
</evidence>
<dbReference type="GO" id="GO:0006298">
    <property type="term" value="P:mismatch repair"/>
    <property type="evidence" value="ECO:0007669"/>
    <property type="project" value="TreeGrafter"/>
</dbReference>
<evidence type="ECO:0000256" key="7">
    <source>
        <dbReference type="ARBA" id="ARBA00022485"/>
    </source>
</evidence>
<comment type="caution">
    <text evidence="17">The sequence shown here is derived from an EMBL/GenBank/DDBJ whole genome shotgun (WGS) entry which is preliminary data.</text>
</comment>
<evidence type="ECO:0000256" key="1">
    <source>
        <dbReference type="ARBA" id="ARBA00000843"/>
    </source>
</evidence>
<evidence type="ECO:0000256" key="11">
    <source>
        <dbReference type="ARBA" id="ARBA00023004"/>
    </source>
</evidence>
<dbReference type="GO" id="GO:0051539">
    <property type="term" value="F:4 iron, 4 sulfur cluster binding"/>
    <property type="evidence" value="ECO:0007669"/>
    <property type="project" value="UniProtKB-KW"/>
</dbReference>
<dbReference type="NCBIfam" id="TIGR01084">
    <property type="entry name" value="mutY"/>
    <property type="match status" value="1"/>
</dbReference>
<dbReference type="InterPro" id="IPR005760">
    <property type="entry name" value="A/G_AdeGlyc_MutY"/>
</dbReference>
<dbReference type="Gene3D" id="3.90.79.10">
    <property type="entry name" value="Nucleoside Triphosphate Pyrophosphohydrolase"/>
    <property type="match status" value="1"/>
</dbReference>
<dbReference type="PANTHER" id="PTHR42944">
    <property type="entry name" value="ADENINE DNA GLYCOSYLASE"/>
    <property type="match status" value="1"/>
</dbReference>
<dbReference type="SUPFAM" id="SSF48150">
    <property type="entry name" value="DNA-glycosylase"/>
    <property type="match status" value="1"/>
</dbReference>
<keyword evidence="11" id="KW-0408">Iron</keyword>
<evidence type="ECO:0000256" key="13">
    <source>
        <dbReference type="ARBA" id="ARBA00023204"/>
    </source>
</evidence>
<dbReference type="PANTHER" id="PTHR42944:SF1">
    <property type="entry name" value="ADENINE DNA GLYCOSYLASE"/>
    <property type="match status" value="1"/>
</dbReference>
<evidence type="ECO:0000256" key="14">
    <source>
        <dbReference type="ARBA" id="ARBA00023295"/>
    </source>
</evidence>
<dbReference type="CDD" id="cd00056">
    <property type="entry name" value="ENDO3c"/>
    <property type="match status" value="1"/>
</dbReference>
<evidence type="ECO:0000256" key="6">
    <source>
        <dbReference type="ARBA" id="ARBA00022023"/>
    </source>
</evidence>
<keyword evidence="9" id="KW-0227">DNA damage</keyword>
<dbReference type="InterPro" id="IPR044298">
    <property type="entry name" value="MIG/MutY"/>
</dbReference>
<proteinExistence type="inferred from homology"/>
<accession>A0A538T8D8</accession>
<evidence type="ECO:0000259" key="16">
    <source>
        <dbReference type="SMART" id="SM00478"/>
    </source>
</evidence>
<evidence type="ECO:0000313" key="17">
    <source>
        <dbReference type="EMBL" id="TMQ59896.1"/>
    </source>
</evidence>
<dbReference type="InterPro" id="IPR015797">
    <property type="entry name" value="NUDIX_hydrolase-like_dom_sf"/>
</dbReference>
<evidence type="ECO:0000256" key="12">
    <source>
        <dbReference type="ARBA" id="ARBA00023014"/>
    </source>
</evidence>
<evidence type="ECO:0000313" key="18">
    <source>
        <dbReference type="Proteomes" id="UP000317716"/>
    </source>
</evidence>
<comment type="function">
    <text evidence="3">Adenine glycosylase active on G-A mispairs. MutY also corrects error-prone DNA synthesis past GO lesions which are due to the oxidatively damaged form of guanine: 7,8-dihydro-8-oxoguanine (8-oxo-dGTP).</text>
</comment>
<sequence length="416" mass="45570">MSTSRSDSAATRSATRASSSASSGRLTICTKSARMFSGAVMMRDVLPSLSAAGTHSTSDPSSVARRARAALHPAPAALRRRLIAWYRRNARPLPWRGTRDPYRIWVSETMLQQTRVATTRDYYKAFLARFPTLDSLARARSQDVLAAWSGLGYYRRARHLHDAARVVVRDHAGRVPRDPAAFRALAGVGRYTMGAVLSLAFDRPLAVLDGNVARVLSRLFALRAAVRDPRGARRLWTLAEALVPERGARDWNQALMELGATVCVPRAPRCTACPVRALCRARAMGRVSAFPPVVARRAPVEVRRAVALIARDGRLLMARREGPLLEGLWEPPGVDLGRGASVRAQLEAALARIGVRARLKPSGRSVRHVITHSQITVALWRGEPVTPVSPSARLRWVDPGRARVPLTALARRLTAV</sequence>
<dbReference type="InterPro" id="IPR011257">
    <property type="entry name" value="DNA_glycosylase"/>
</dbReference>
<dbReference type="InterPro" id="IPR003265">
    <property type="entry name" value="HhH-GPD_domain"/>
</dbReference>
<comment type="similarity">
    <text evidence="4">Belongs to the Nth/MutY family.</text>
</comment>
<organism evidence="17 18">
    <name type="scientific">Eiseniibacteriota bacterium</name>
    <dbReference type="NCBI Taxonomy" id="2212470"/>
    <lineage>
        <taxon>Bacteria</taxon>
        <taxon>Candidatus Eiseniibacteriota</taxon>
    </lineage>
</organism>
<evidence type="ECO:0000256" key="2">
    <source>
        <dbReference type="ARBA" id="ARBA00001966"/>
    </source>
</evidence>
<comment type="cofactor">
    <cofactor evidence="2">
        <name>[4Fe-4S] cluster</name>
        <dbReference type="ChEBI" id="CHEBI:49883"/>
    </cofactor>
</comment>
<evidence type="ECO:0000256" key="10">
    <source>
        <dbReference type="ARBA" id="ARBA00022801"/>
    </source>
</evidence>
<dbReference type="FunFam" id="1.10.340.30:FF:000002">
    <property type="entry name" value="Adenine DNA glycosylase"/>
    <property type="match status" value="1"/>
</dbReference>
<evidence type="ECO:0000256" key="3">
    <source>
        <dbReference type="ARBA" id="ARBA00002933"/>
    </source>
</evidence>
<feature type="domain" description="HhH-GPD" evidence="16">
    <location>
        <begin position="110"/>
        <end position="261"/>
    </location>
</feature>
<evidence type="ECO:0000256" key="9">
    <source>
        <dbReference type="ARBA" id="ARBA00022763"/>
    </source>
</evidence>
<comment type="catalytic activity">
    <reaction evidence="1">
        <text>Hydrolyzes free adenine bases from 7,8-dihydro-8-oxoguanine:adenine mismatched double-stranded DNA, leaving an apurinic site.</text>
        <dbReference type="EC" id="3.2.2.31"/>
    </reaction>
</comment>
<evidence type="ECO:0000256" key="5">
    <source>
        <dbReference type="ARBA" id="ARBA00012045"/>
    </source>
</evidence>
<evidence type="ECO:0000256" key="4">
    <source>
        <dbReference type="ARBA" id="ARBA00008343"/>
    </source>
</evidence>
<evidence type="ECO:0000256" key="15">
    <source>
        <dbReference type="SAM" id="MobiDB-lite"/>
    </source>
</evidence>
<dbReference type="GO" id="GO:0046872">
    <property type="term" value="F:metal ion binding"/>
    <property type="evidence" value="ECO:0007669"/>
    <property type="project" value="UniProtKB-KW"/>
</dbReference>
<dbReference type="GO" id="GO:0032357">
    <property type="term" value="F:oxidized purine DNA binding"/>
    <property type="evidence" value="ECO:0007669"/>
    <property type="project" value="TreeGrafter"/>
</dbReference>
<feature type="region of interest" description="Disordered" evidence="15">
    <location>
        <begin position="1"/>
        <end position="23"/>
    </location>
</feature>
<reference evidence="17 18" key="1">
    <citation type="journal article" date="2019" name="Nat. Microbiol.">
        <title>Mediterranean grassland soil C-N compound turnover is dependent on rainfall and depth, and is mediated by genomically divergent microorganisms.</title>
        <authorList>
            <person name="Diamond S."/>
            <person name="Andeer P.F."/>
            <person name="Li Z."/>
            <person name="Crits-Christoph A."/>
            <person name="Burstein D."/>
            <person name="Anantharaman K."/>
            <person name="Lane K.R."/>
            <person name="Thomas B.C."/>
            <person name="Pan C."/>
            <person name="Northen T.R."/>
            <person name="Banfield J.F."/>
        </authorList>
    </citation>
    <scope>NUCLEOTIDE SEQUENCE [LARGE SCALE GENOMIC DNA]</scope>
    <source>
        <strain evidence="17">WS_2</strain>
    </source>
</reference>
<dbReference type="Proteomes" id="UP000317716">
    <property type="component" value="Unassembled WGS sequence"/>
</dbReference>